<protein>
    <recommendedName>
        <fullName evidence="4">thiopurine S-methyltransferase</fullName>
        <ecNumber evidence="4">2.1.1.67</ecNumber>
    </recommendedName>
</protein>
<dbReference type="Gene3D" id="3.40.50.150">
    <property type="entry name" value="Vaccinia Virus protein VP39"/>
    <property type="match status" value="1"/>
</dbReference>
<sequence>MEEKTENGDVQFTIMENKDWVERWDAAQIGFHNTLASQGYTVFGVELAEKALQDFFQENDIPFTTEAAPSVDGIIFKSDDGRIILYCCDLFRISNDVVGQFDIIWDRGSLVAINREDREKYAALIKSLMAPGCKYLACTVEYDETKHKGPPHNVTDDAMQKLYGDTCEVTKADREDAIEDKHREWGLTSFFENLYVVEQKHS</sequence>
<dbReference type="GO" id="GO:0005737">
    <property type="term" value="C:cytoplasm"/>
    <property type="evidence" value="ECO:0007669"/>
    <property type="project" value="UniProtKB-SubCell"/>
</dbReference>
<dbReference type="InterPro" id="IPR029063">
    <property type="entry name" value="SAM-dependent_MTases_sf"/>
</dbReference>
<dbReference type="FunFam" id="3.40.50.150:FF:000101">
    <property type="entry name" value="Thiopurine S-methyltransferase"/>
    <property type="match status" value="1"/>
</dbReference>
<name>A0A2T7NPU4_POMCA</name>
<dbReference type="PROSITE" id="PS51585">
    <property type="entry name" value="SAM_MT_TPMT"/>
    <property type="match status" value="1"/>
</dbReference>
<evidence type="ECO:0000313" key="10">
    <source>
        <dbReference type="Proteomes" id="UP000245119"/>
    </source>
</evidence>
<evidence type="ECO:0000256" key="4">
    <source>
        <dbReference type="ARBA" id="ARBA00011905"/>
    </source>
</evidence>
<dbReference type="Proteomes" id="UP000245119">
    <property type="component" value="Linkage Group LG10"/>
</dbReference>
<evidence type="ECO:0000256" key="2">
    <source>
        <dbReference type="ARBA" id="ARBA00004496"/>
    </source>
</evidence>
<evidence type="ECO:0000256" key="6">
    <source>
        <dbReference type="ARBA" id="ARBA00022603"/>
    </source>
</evidence>
<evidence type="ECO:0000256" key="3">
    <source>
        <dbReference type="ARBA" id="ARBA00008145"/>
    </source>
</evidence>
<dbReference type="Pfam" id="PF05724">
    <property type="entry name" value="TPMT"/>
    <property type="match status" value="1"/>
</dbReference>
<keyword evidence="10" id="KW-1185">Reference proteome</keyword>
<keyword evidence="5" id="KW-0963">Cytoplasm</keyword>
<dbReference type="STRING" id="400727.A0A2T7NPU4"/>
<keyword evidence="7" id="KW-0808">Transferase</keyword>
<dbReference type="PANTHER" id="PTHR10259:SF11">
    <property type="entry name" value="THIOPURINE S-METHYLTRANSFERASE"/>
    <property type="match status" value="1"/>
</dbReference>
<dbReference type="InterPro" id="IPR008854">
    <property type="entry name" value="TPMT"/>
</dbReference>
<evidence type="ECO:0000256" key="1">
    <source>
        <dbReference type="ARBA" id="ARBA00000903"/>
    </source>
</evidence>
<dbReference type="GO" id="GO:0008119">
    <property type="term" value="F:thiopurine S-methyltransferase activity"/>
    <property type="evidence" value="ECO:0007669"/>
    <property type="project" value="UniProtKB-EC"/>
</dbReference>
<comment type="subcellular location">
    <subcellularLocation>
        <location evidence="2">Cytoplasm</location>
    </subcellularLocation>
</comment>
<dbReference type="EC" id="2.1.1.67" evidence="4"/>
<comment type="similarity">
    <text evidence="3">Belongs to the class I-like SAM-binding methyltransferase superfamily. TPMT family.</text>
</comment>
<organism evidence="9 10">
    <name type="scientific">Pomacea canaliculata</name>
    <name type="common">Golden apple snail</name>
    <dbReference type="NCBI Taxonomy" id="400727"/>
    <lineage>
        <taxon>Eukaryota</taxon>
        <taxon>Metazoa</taxon>
        <taxon>Spiralia</taxon>
        <taxon>Lophotrochozoa</taxon>
        <taxon>Mollusca</taxon>
        <taxon>Gastropoda</taxon>
        <taxon>Caenogastropoda</taxon>
        <taxon>Architaenioglossa</taxon>
        <taxon>Ampullarioidea</taxon>
        <taxon>Ampullariidae</taxon>
        <taxon>Pomacea</taxon>
    </lineage>
</organism>
<keyword evidence="6" id="KW-0489">Methyltransferase</keyword>
<dbReference type="GO" id="GO:0032259">
    <property type="term" value="P:methylation"/>
    <property type="evidence" value="ECO:0007669"/>
    <property type="project" value="UniProtKB-KW"/>
</dbReference>
<dbReference type="OrthoDB" id="276151at2759"/>
<comment type="caution">
    <text evidence="9">The sequence shown here is derived from an EMBL/GenBank/DDBJ whole genome shotgun (WGS) entry which is preliminary data.</text>
</comment>
<comment type="catalytic activity">
    <reaction evidence="1">
        <text>S-adenosyl-L-methionine + a thiopurine = S-adenosyl-L-homocysteine + a thiopurine S-methylether.</text>
        <dbReference type="EC" id="2.1.1.67"/>
    </reaction>
</comment>
<accession>A0A2T7NPU4</accession>
<proteinExistence type="inferred from homology"/>
<evidence type="ECO:0000256" key="8">
    <source>
        <dbReference type="ARBA" id="ARBA00022691"/>
    </source>
</evidence>
<dbReference type="AlphaFoldDB" id="A0A2T7NPU4"/>
<gene>
    <name evidence="9" type="ORF">C0Q70_16454</name>
</gene>
<dbReference type="SUPFAM" id="SSF53335">
    <property type="entry name" value="S-adenosyl-L-methionine-dependent methyltransferases"/>
    <property type="match status" value="1"/>
</dbReference>
<evidence type="ECO:0000313" key="9">
    <source>
        <dbReference type="EMBL" id="PVD23191.1"/>
    </source>
</evidence>
<dbReference type="EMBL" id="PZQS01000010">
    <property type="protein sequence ID" value="PVD23191.1"/>
    <property type="molecule type" value="Genomic_DNA"/>
</dbReference>
<reference evidence="9 10" key="1">
    <citation type="submission" date="2018-04" db="EMBL/GenBank/DDBJ databases">
        <title>The genome of golden apple snail Pomacea canaliculata provides insight into stress tolerance and invasive adaptation.</title>
        <authorList>
            <person name="Liu C."/>
            <person name="Liu B."/>
            <person name="Ren Y."/>
            <person name="Zhang Y."/>
            <person name="Wang H."/>
            <person name="Li S."/>
            <person name="Jiang F."/>
            <person name="Yin L."/>
            <person name="Zhang G."/>
            <person name="Qian W."/>
            <person name="Fan W."/>
        </authorList>
    </citation>
    <scope>NUCLEOTIDE SEQUENCE [LARGE SCALE GENOMIC DNA]</scope>
    <source>
        <strain evidence="9">SZHN2017</strain>
        <tissue evidence="9">Muscle</tissue>
    </source>
</reference>
<evidence type="ECO:0000256" key="7">
    <source>
        <dbReference type="ARBA" id="ARBA00022679"/>
    </source>
</evidence>
<evidence type="ECO:0000256" key="5">
    <source>
        <dbReference type="ARBA" id="ARBA00022490"/>
    </source>
</evidence>
<keyword evidence="8" id="KW-0949">S-adenosyl-L-methionine</keyword>
<dbReference type="PANTHER" id="PTHR10259">
    <property type="entry name" value="THIOPURINE S-METHYLTRANSFERASE"/>
    <property type="match status" value="1"/>
</dbReference>